<dbReference type="Proteomes" id="UP000008237">
    <property type="component" value="Unassembled WGS sequence"/>
</dbReference>
<dbReference type="PANTHER" id="PTHR11012">
    <property type="entry name" value="PROTEIN KINASE-LIKE DOMAIN-CONTAINING"/>
    <property type="match status" value="1"/>
</dbReference>
<organism evidence="2">
    <name type="scientific">Harpegnathos saltator</name>
    <name type="common">Jerdon's jumping ant</name>
    <dbReference type="NCBI Taxonomy" id="610380"/>
    <lineage>
        <taxon>Eukaryota</taxon>
        <taxon>Metazoa</taxon>
        <taxon>Ecdysozoa</taxon>
        <taxon>Arthropoda</taxon>
        <taxon>Hexapoda</taxon>
        <taxon>Insecta</taxon>
        <taxon>Pterygota</taxon>
        <taxon>Neoptera</taxon>
        <taxon>Endopterygota</taxon>
        <taxon>Hymenoptera</taxon>
        <taxon>Apocrita</taxon>
        <taxon>Aculeata</taxon>
        <taxon>Formicoidea</taxon>
        <taxon>Formicidae</taxon>
        <taxon>Ponerinae</taxon>
        <taxon>Ponerini</taxon>
        <taxon>Harpegnathos</taxon>
    </lineage>
</organism>
<dbReference type="InterPro" id="IPR004119">
    <property type="entry name" value="EcKL"/>
</dbReference>
<sequence>NHVLFQKSQECSQEKIPCDLRFLDFQICRYASPVLDIVYLLFCCCTQETRSKYYNQLIDEYYETLSKRLERSGYDSNILFPYEVLSEHLIKFGKYAAGMAIFTLHIFTDNKGEYTDITSSHDQNKLEEKVQ</sequence>
<dbReference type="OMA" id="ICRYASP"/>
<dbReference type="AlphaFoldDB" id="E2BRI7"/>
<dbReference type="OrthoDB" id="190089at2759"/>
<dbReference type="STRING" id="610380.E2BRI7"/>
<name>E2BRI7_HARSA</name>
<keyword evidence="2" id="KW-1185">Reference proteome</keyword>
<reference evidence="1 2" key="1">
    <citation type="journal article" date="2010" name="Science">
        <title>Genomic comparison of the ants Camponotus floridanus and Harpegnathos saltator.</title>
        <authorList>
            <person name="Bonasio R."/>
            <person name="Zhang G."/>
            <person name="Ye C."/>
            <person name="Mutti N.S."/>
            <person name="Fang X."/>
            <person name="Qin N."/>
            <person name="Donahue G."/>
            <person name="Yang P."/>
            <person name="Li Q."/>
            <person name="Li C."/>
            <person name="Zhang P."/>
            <person name="Huang Z."/>
            <person name="Berger S.L."/>
            <person name="Reinberg D."/>
            <person name="Wang J."/>
            <person name="Liebig J."/>
        </authorList>
    </citation>
    <scope>NUCLEOTIDE SEQUENCE [LARGE SCALE GENOMIC DNA]</scope>
    <source>
        <strain evidence="1 2">R22 G/1</strain>
    </source>
</reference>
<feature type="non-terminal residue" evidence="1">
    <location>
        <position position="131"/>
    </location>
</feature>
<dbReference type="InParanoid" id="E2BRI7"/>
<dbReference type="EMBL" id="GL449965">
    <property type="protein sequence ID" value="EFN81679.1"/>
    <property type="molecule type" value="Genomic_DNA"/>
</dbReference>
<dbReference type="SUPFAM" id="SSF56112">
    <property type="entry name" value="Protein kinase-like (PK-like)"/>
    <property type="match status" value="1"/>
</dbReference>
<gene>
    <name evidence="1" type="ORF">EAI_14307</name>
</gene>
<dbReference type="InterPro" id="IPR011009">
    <property type="entry name" value="Kinase-like_dom_sf"/>
</dbReference>
<dbReference type="PANTHER" id="PTHR11012:SF54">
    <property type="entry name" value="CHK KINASE-LIKE DOMAIN-CONTAINING PROTEIN"/>
    <property type="match status" value="1"/>
</dbReference>
<evidence type="ECO:0000313" key="1">
    <source>
        <dbReference type="EMBL" id="EFN81679.1"/>
    </source>
</evidence>
<accession>E2BRI7</accession>
<evidence type="ECO:0000313" key="2">
    <source>
        <dbReference type="Proteomes" id="UP000008237"/>
    </source>
</evidence>
<proteinExistence type="predicted"/>
<protein>
    <recommendedName>
        <fullName evidence="3">CHK kinase-like domain-containing protein</fullName>
    </recommendedName>
</protein>
<dbReference type="Pfam" id="PF02958">
    <property type="entry name" value="EcKL"/>
    <property type="match status" value="1"/>
</dbReference>
<evidence type="ECO:0008006" key="3">
    <source>
        <dbReference type="Google" id="ProtNLM"/>
    </source>
</evidence>
<feature type="non-terminal residue" evidence="1">
    <location>
        <position position="1"/>
    </location>
</feature>